<dbReference type="SUPFAM" id="SSF52540">
    <property type="entry name" value="P-loop containing nucleoside triphosphate hydrolases"/>
    <property type="match status" value="2"/>
</dbReference>
<comment type="catalytic activity">
    <reaction evidence="9 10 11">
        <text>adenosine(37) in tRNA + dimethylallyl diphosphate = N(6)-dimethylallyladenosine(37) in tRNA + diphosphate</text>
        <dbReference type="Rhea" id="RHEA:26482"/>
        <dbReference type="Rhea" id="RHEA-COMP:10162"/>
        <dbReference type="Rhea" id="RHEA-COMP:10375"/>
        <dbReference type="ChEBI" id="CHEBI:33019"/>
        <dbReference type="ChEBI" id="CHEBI:57623"/>
        <dbReference type="ChEBI" id="CHEBI:74411"/>
        <dbReference type="ChEBI" id="CHEBI:74415"/>
        <dbReference type="EC" id="2.5.1.75"/>
    </reaction>
</comment>
<dbReference type="PANTHER" id="PTHR11088">
    <property type="entry name" value="TRNA DIMETHYLALLYLTRANSFERASE"/>
    <property type="match status" value="1"/>
</dbReference>
<keyword evidence="6 10" id="KW-0547">Nucleotide-binding</keyword>
<organism evidence="14 15">
    <name type="scientific">Planctomicrobium piriforme</name>
    <dbReference type="NCBI Taxonomy" id="1576369"/>
    <lineage>
        <taxon>Bacteria</taxon>
        <taxon>Pseudomonadati</taxon>
        <taxon>Planctomycetota</taxon>
        <taxon>Planctomycetia</taxon>
        <taxon>Planctomycetales</taxon>
        <taxon>Planctomycetaceae</taxon>
        <taxon>Planctomicrobium</taxon>
    </lineage>
</organism>
<evidence type="ECO:0000313" key="15">
    <source>
        <dbReference type="Proteomes" id="UP000199518"/>
    </source>
</evidence>
<dbReference type="Gene3D" id="1.10.20.140">
    <property type="match status" value="1"/>
</dbReference>
<evidence type="ECO:0000256" key="2">
    <source>
        <dbReference type="ARBA" id="ARBA00003213"/>
    </source>
</evidence>
<evidence type="ECO:0000256" key="12">
    <source>
        <dbReference type="RuleBase" id="RU003784"/>
    </source>
</evidence>
<feature type="binding site" evidence="10">
    <location>
        <begin position="18"/>
        <end position="23"/>
    </location>
    <ligand>
        <name>substrate</name>
    </ligand>
</feature>
<feature type="site" description="Interaction with substrate tRNA" evidence="10">
    <location>
        <position position="107"/>
    </location>
</feature>
<feature type="region of interest" description="Interaction with substrate tRNA" evidence="10">
    <location>
        <begin position="41"/>
        <end position="44"/>
    </location>
</feature>
<evidence type="ECO:0000256" key="6">
    <source>
        <dbReference type="ARBA" id="ARBA00022741"/>
    </source>
</evidence>
<name>A0A1I3BHX4_9PLAN</name>
<accession>A0A1I3BHX4</accession>
<keyword evidence="15" id="KW-1185">Reference proteome</keyword>
<proteinExistence type="inferred from homology"/>
<keyword evidence="8 10" id="KW-0460">Magnesium</keyword>
<dbReference type="GO" id="GO:0006400">
    <property type="term" value="P:tRNA modification"/>
    <property type="evidence" value="ECO:0007669"/>
    <property type="project" value="TreeGrafter"/>
</dbReference>
<evidence type="ECO:0000256" key="4">
    <source>
        <dbReference type="ARBA" id="ARBA00022679"/>
    </source>
</evidence>
<dbReference type="NCBIfam" id="TIGR00174">
    <property type="entry name" value="miaA"/>
    <property type="match status" value="1"/>
</dbReference>
<evidence type="ECO:0000256" key="10">
    <source>
        <dbReference type="HAMAP-Rule" id="MF_00185"/>
    </source>
</evidence>
<keyword evidence="4 10" id="KW-0808">Transferase</keyword>
<evidence type="ECO:0000256" key="3">
    <source>
        <dbReference type="ARBA" id="ARBA00005842"/>
    </source>
</evidence>
<evidence type="ECO:0000256" key="1">
    <source>
        <dbReference type="ARBA" id="ARBA00001946"/>
    </source>
</evidence>
<evidence type="ECO:0000256" key="8">
    <source>
        <dbReference type="ARBA" id="ARBA00022842"/>
    </source>
</evidence>
<dbReference type="GO" id="GO:0052381">
    <property type="term" value="F:tRNA dimethylallyltransferase activity"/>
    <property type="evidence" value="ECO:0007669"/>
    <property type="project" value="UniProtKB-UniRule"/>
</dbReference>
<comment type="cofactor">
    <cofactor evidence="1 10">
        <name>Mg(2+)</name>
        <dbReference type="ChEBI" id="CHEBI:18420"/>
    </cofactor>
</comment>
<evidence type="ECO:0000256" key="11">
    <source>
        <dbReference type="RuleBase" id="RU003783"/>
    </source>
</evidence>
<dbReference type="Gene3D" id="3.40.50.300">
    <property type="entry name" value="P-loop containing nucleotide triphosphate hydrolases"/>
    <property type="match status" value="1"/>
</dbReference>
<evidence type="ECO:0000256" key="9">
    <source>
        <dbReference type="ARBA" id="ARBA00049563"/>
    </source>
</evidence>
<evidence type="ECO:0000313" key="14">
    <source>
        <dbReference type="EMBL" id="SFH61873.1"/>
    </source>
</evidence>
<dbReference type="Pfam" id="PF01715">
    <property type="entry name" value="IPPT"/>
    <property type="match status" value="1"/>
</dbReference>
<comment type="function">
    <text evidence="2 10 12">Catalyzes the transfer of a dimethylallyl group onto the adenine at position 37 in tRNAs that read codons beginning with uridine, leading to the formation of N6-(dimethylallyl)adenosine (i(6)A).</text>
</comment>
<comment type="similarity">
    <text evidence="3 10 13">Belongs to the IPP transferase family.</text>
</comment>
<feature type="binding site" evidence="10">
    <location>
        <begin position="16"/>
        <end position="23"/>
    </location>
    <ligand>
        <name>ATP</name>
        <dbReference type="ChEBI" id="CHEBI:30616"/>
    </ligand>
</feature>
<dbReference type="InterPro" id="IPR018022">
    <property type="entry name" value="IPT"/>
</dbReference>
<evidence type="ECO:0000256" key="13">
    <source>
        <dbReference type="RuleBase" id="RU003785"/>
    </source>
</evidence>
<protein>
    <recommendedName>
        <fullName evidence="10">tRNA dimethylallyltransferase</fullName>
        <ecNumber evidence="10">2.5.1.75</ecNumber>
    </recommendedName>
    <alternativeName>
        <fullName evidence="10">Dimethylallyl diphosphate:tRNA dimethylallyltransferase</fullName>
        <shortName evidence="10">DMAPP:tRNA dimethylallyltransferase</shortName>
        <shortName evidence="10">DMATase</shortName>
    </alternativeName>
    <alternativeName>
        <fullName evidence="10">Isopentenyl-diphosphate:tRNA isopentenyltransferase</fullName>
        <shortName evidence="10">IPP transferase</shortName>
        <shortName evidence="10">IPPT</shortName>
        <shortName evidence="10">IPTase</shortName>
    </alternativeName>
</protein>
<dbReference type="GO" id="GO:0005524">
    <property type="term" value="F:ATP binding"/>
    <property type="evidence" value="ECO:0007669"/>
    <property type="project" value="UniProtKB-UniRule"/>
</dbReference>
<dbReference type="Proteomes" id="UP000199518">
    <property type="component" value="Unassembled WGS sequence"/>
</dbReference>
<evidence type="ECO:0000256" key="7">
    <source>
        <dbReference type="ARBA" id="ARBA00022840"/>
    </source>
</evidence>
<dbReference type="InterPro" id="IPR039657">
    <property type="entry name" value="Dimethylallyltransferase"/>
</dbReference>
<dbReference type="STRING" id="1576369.SAMN05421753_101464"/>
<sequence>MKFPLELLQRCWFLAGPTAVGKSELSLQLAEQLGGEILSLDSMAIFRGMDIGTAKPAARQQQRVPHHLIDLVEPHEEFSTAQFLVAAEQACREICERGRVPIFVGGTGLYLRAVLRGVFEGPPADWKFRDELTAQAAGQSPDWLHEKLRQIDPATADRLHPNDSRRLVRALEIVHLTGQLPSVLQQEHPLPVEQRPRHIYWLHPPRAWLADRINRRVDAMFELGLEEEVRSLLDRQHPPGRTARQALGYREMIDYLEDRLPSLDETRQLIQTRTRQFAKRQHTWFRNLEECREVAIEGTESVDELCDRLLSMGETTP</sequence>
<dbReference type="FunFam" id="1.10.20.140:FF:000001">
    <property type="entry name" value="tRNA dimethylallyltransferase"/>
    <property type="match status" value="1"/>
</dbReference>
<dbReference type="InterPro" id="IPR027417">
    <property type="entry name" value="P-loop_NTPase"/>
</dbReference>
<dbReference type="HAMAP" id="MF_00185">
    <property type="entry name" value="IPP_trans"/>
    <property type="match status" value="1"/>
</dbReference>
<dbReference type="PANTHER" id="PTHR11088:SF60">
    <property type="entry name" value="TRNA DIMETHYLALLYLTRANSFERASE"/>
    <property type="match status" value="1"/>
</dbReference>
<comment type="subunit">
    <text evidence="10">Monomer.</text>
</comment>
<gene>
    <name evidence="10" type="primary">miaA</name>
    <name evidence="14" type="ORF">SAMN05421753_101464</name>
</gene>
<dbReference type="OrthoDB" id="9776390at2"/>
<reference evidence="15" key="1">
    <citation type="submission" date="2016-10" db="EMBL/GenBank/DDBJ databases">
        <authorList>
            <person name="Varghese N."/>
            <person name="Submissions S."/>
        </authorList>
    </citation>
    <scope>NUCLEOTIDE SEQUENCE [LARGE SCALE GENOMIC DNA]</scope>
    <source>
        <strain evidence="15">DSM 26348</strain>
    </source>
</reference>
<feature type="site" description="Interaction with substrate tRNA" evidence="10">
    <location>
        <position position="129"/>
    </location>
</feature>
<comment type="caution">
    <text evidence="10">Lacks conserved residue(s) required for the propagation of feature annotation.</text>
</comment>
<keyword evidence="5 10" id="KW-0819">tRNA processing</keyword>
<keyword evidence="7 10" id="KW-0067">ATP-binding</keyword>
<dbReference type="EC" id="2.5.1.75" evidence="10"/>
<dbReference type="AlphaFoldDB" id="A0A1I3BHX4"/>
<evidence type="ECO:0000256" key="5">
    <source>
        <dbReference type="ARBA" id="ARBA00022694"/>
    </source>
</evidence>
<dbReference type="RefSeq" id="WP_092047546.1">
    <property type="nucleotide sequence ID" value="NZ_FOQD01000001.1"/>
</dbReference>
<dbReference type="EMBL" id="FOQD01000001">
    <property type="protein sequence ID" value="SFH61873.1"/>
    <property type="molecule type" value="Genomic_DNA"/>
</dbReference>